<comment type="caution">
    <text evidence="3">The sequence shown here is derived from an EMBL/GenBank/DDBJ whole genome shotgun (WGS) entry which is preliminary data.</text>
</comment>
<sequence>MLSSETKSTSTSPSLQAKGEEKNTSFFERESANITSVNGKGPHFFDNNPKVNNQQPPFFKGPVIQAKLTIGQPGDKYEKEADAMADQVVQQPAATNASSLLLSSDRSIQQKPIFESAAGPHEDETLQRKCEACEQEEMVQKMENEEEETPVQAKRESHSLPVNLESTLNSTKGSGSPLPNDTRTQMEGAFGVDFSSVRVHTNSTAVQMNKELGAQAFTHGSDIYFNSGKYDTKTSQGQKLLGHELTHTVQQGKSPEKIQKEDGESNLDRLNEMLNRWNVPEEDVIQLCGQLSPSEKREVISGGYRNRMAAALNIREMVRAVNHLGPPLKTKLEWVDQAALFTIMISYEDISGMVNQASLEERKELKTEAWKNFFVAVCNNQTMVTALDDLQYDLVTKLTWLQAEVFDARMELNYSTIKPWIVHANTTQEERESLKTEAWQNFFVEVCTNQTMVEALDDLQYDLVTKLTWLQAEVFSVRVEIAYATIKPWIIHPNTTQEERDSLKTEEWKNFFVAVCTNQTMIEALDDLQYDLITKLTWLEAELFITGWELDYPTIQPWIIHPNTTQAEKDALNTEEWKAFFFNICDNATIITAVQNLGFDLKTRIEWVRTKAGLEEVKQVIENATPAERDTVWQDATYLSQLRTEVGDDYYLWVIVTLRMKFVGTVDHSEAVDADRAIRTHLAAYVAGAVADSRQIEGIVAVVDDTNWNIAGVHRYGAAVWATKNINGFVDLEGRVWIHQDKGNPGTMVHEAMHKYSTDVLIHISQPLNEGVTEYFTRIVCNADGIDISGRTNYNSNRNTAEKLINMSGIGEALVARAYFDGETDALKTAFILSKIISPTTPVSGLERLSRATSDWDQFIQATKDKDWATADGFL</sequence>
<dbReference type="EMBL" id="JBHSJJ010000014">
    <property type="protein sequence ID" value="MFC4873932.1"/>
    <property type="molecule type" value="Genomic_DNA"/>
</dbReference>
<organism evidence="3 4">
    <name type="scientific">Negadavirga shengliensis</name>
    <dbReference type="NCBI Taxonomy" id="1389218"/>
    <lineage>
        <taxon>Bacteria</taxon>
        <taxon>Pseudomonadati</taxon>
        <taxon>Bacteroidota</taxon>
        <taxon>Cytophagia</taxon>
        <taxon>Cytophagales</taxon>
        <taxon>Cyclobacteriaceae</taxon>
        <taxon>Negadavirga</taxon>
    </lineage>
</organism>
<feature type="compositionally biased region" description="Low complexity" evidence="1">
    <location>
        <begin position="1"/>
        <end position="14"/>
    </location>
</feature>
<proteinExistence type="predicted"/>
<feature type="region of interest" description="Disordered" evidence="1">
    <location>
        <begin position="1"/>
        <end position="59"/>
    </location>
</feature>
<gene>
    <name evidence="3" type="ORF">ACFPFU_19665</name>
</gene>
<name>A0ABV9T615_9BACT</name>
<feature type="domain" description="eCIS core" evidence="2">
    <location>
        <begin position="177"/>
        <end position="253"/>
    </location>
</feature>
<feature type="compositionally biased region" description="Basic and acidic residues" evidence="1">
    <location>
        <begin position="18"/>
        <end position="31"/>
    </location>
</feature>
<accession>A0ABV9T615</accession>
<keyword evidence="4" id="KW-1185">Reference proteome</keyword>
<reference evidence="4" key="1">
    <citation type="journal article" date="2019" name="Int. J. Syst. Evol. Microbiol.">
        <title>The Global Catalogue of Microorganisms (GCM) 10K type strain sequencing project: providing services to taxonomists for standard genome sequencing and annotation.</title>
        <authorList>
            <consortium name="The Broad Institute Genomics Platform"/>
            <consortium name="The Broad Institute Genome Sequencing Center for Infectious Disease"/>
            <person name="Wu L."/>
            <person name="Ma J."/>
        </authorList>
    </citation>
    <scope>NUCLEOTIDE SEQUENCE [LARGE SCALE GENOMIC DNA]</scope>
    <source>
        <strain evidence="4">CGMCC 4.7466</strain>
    </source>
</reference>
<evidence type="ECO:0000313" key="4">
    <source>
        <dbReference type="Proteomes" id="UP001595818"/>
    </source>
</evidence>
<evidence type="ECO:0000313" key="3">
    <source>
        <dbReference type="EMBL" id="MFC4873932.1"/>
    </source>
</evidence>
<dbReference type="RefSeq" id="WP_377067286.1">
    <property type="nucleotide sequence ID" value="NZ_JBHSJJ010000014.1"/>
</dbReference>
<dbReference type="InterPro" id="IPR025295">
    <property type="entry name" value="eCIS_core_dom"/>
</dbReference>
<dbReference type="Pfam" id="PF13699">
    <property type="entry name" value="eCIS_core"/>
    <property type="match status" value="1"/>
</dbReference>
<evidence type="ECO:0000259" key="2">
    <source>
        <dbReference type="Pfam" id="PF13699"/>
    </source>
</evidence>
<protein>
    <submittedName>
        <fullName evidence="3">DUF4157 domain-containing protein</fullName>
    </submittedName>
</protein>
<dbReference type="Proteomes" id="UP001595818">
    <property type="component" value="Unassembled WGS sequence"/>
</dbReference>
<evidence type="ECO:0000256" key="1">
    <source>
        <dbReference type="SAM" id="MobiDB-lite"/>
    </source>
</evidence>